<dbReference type="SUPFAM" id="SSF48403">
    <property type="entry name" value="Ankyrin repeat"/>
    <property type="match status" value="1"/>
</dbReference>
<reference evidence="2 3" key="1">
    <citation type="journal article" date="2016" name="Nat. Commun.">
        <title>Extremotolerant tardigrade genome and improved radiotolerance of human cultured cells by tardigrade-unique protein.</title>
        <authorList>
            <person name="Hashimoto T."/>
            <person name="Horikawa D.D."/>
            <person name="Saito Y."/>
            <person name="Kuwahara H."/>
            <person name="Kozuka-Hata H."/>
            <person name="Shin-I T."/>
            <person name="Minakuchi Y."/>
            <person name="Ohishi K."/>
            <person name="Motoyama A."/>
            <person name="Aizu T."/>
            <person name="Enomoto A."/>
            <person name="Kondo K."/>
            <person name="Tanaka S."/>
            <person name="Hara Y."/>
            <person name="Koshikawa S."/>
            <person name="Sagara H."/>
            <person name="Miura T."/>
            <person name="Yokobori S."/>
            <person name="Miyagawa K."/>
            <person name="Suzuki Y."/>
            <person name="Kubo T."/>
            <person name="Oyama M."/>
            <person name="Kohara Y."/>
            <person name="Fujiyama A."/>
            <person name="Arakawa K."/>
            <person name="Katayama T."/>
            <person name="Toyoda A."/>
            <person name="Kunieda T."/>
        </authorList>
    </citation>
    <scope>NUCLEOTIDE SEQUENCE [LARGE SCALE GENOMIC DNA]</scope>
    <source>
        <strain evidence="2 3">YOKOZUNA-1</strain>
    </source>
</reference>
<feature type="compositionally biased region" description="Basic and acidic residues" evidence="1">
    <location>
        <begin position="1"/>
        <end position="13"/>
    </location>
</feature>
<comment type="caution">
    <text evidence="2">The sequence shown here is derived from an EMBL/GenBank/DDBJ whole genome shotgun (WGS) entry which is preliminary data.</text>
</comment>
<name>A0A1D1V6R5_RAMVA</name>
<dbReference type="AlphaFoldDB" id="A0A1D1V6R5"/>
<dbReference type="OrthoDB" id="194358at2759"/>
<evidence type="ECO:0000313" key="3">
    <source>
        <dbReference type="Proteomes" id="UP000186922"/>
    </source>
</evidence>
<feature type="region of interest" description="Disordered" evidence="1">
    <location>
        <begin position="1"/>
        <end position="23"/>
    </location>
</feature>
<feature type="region of interest" description="Disordered" evidence="1">
    <location>
        <begin position="264"/>
        <end position="286"/>
    </location>
</feature>
<accession>A0A1D1V6R5</accession>
<dbReference type="InterPro" id="IPR036770">
    <property type="entry name" value="Ankyrin_rpt-contain_sf"/>
</dbReference>
<evidence type="ECO:0000256" key="1">
    <source>
        <dbReference type="SAM" id="MobiDB-lite"/>
    </source>
</evidence>
<gene>
    <name evidence="2" type="primary">RvY_06971-1</name>
    <name evidence="2" type="synonym">RvY_06971.1</name>
    <name evidence="2" type="ORF">RvY_06971</name>
</gene>
<evidence type="ECO:0000313" key="2">
    <source>
        <dbReference type="EMBL" id="GAU95337.1"/>
    </source>
</evidence>
<protein>
    <submittedName>
        <fullName evidence="2">Uncharacterized protein</fullName>
    </submittedName>
</protein>
<dbReference type="Proteomes" id="UP000186922">
    <property type="component" value="Unassembled WGS sequence"/>
</dbReference>
<dbReference type="EMBL" id="BDGG01000003">
    <property type="protein sequence ID" value="GAU95337.1"/>
    <property type="molecule type" value="Genomic_DNA"/>
</dbReference>
<sequence length="286" mass="32370">MPPKKDNKKDKGPAEPADDTPRVDWVAASHLPEHPKETKDGWYNATVHAIMTDDVGAFRSFLKSIVPPNNLAHLYQHHKADFGQNDIIKIAVVRGARAIVEYMLVSVGEQKFYELAVWNGYSAIHLAAIWGQVDLVELFHDHYMKHGGEPTVSTSLGKETAQDLARRYQRAEVLDFYYWVALRQKYVLLLHNLAKHLDKAVPQKEPAVFSQEDIDKYRAGCDEKVEDMQTVKYRNFPVGSLITAIREAAELRFRVKTFHPKPEDLVKEKGKSGASKAAKGKPKGKK</sequence>
<keyword evidence="3" id="KW-1185">Reference proteome</keyword>
<organism evidence="2 3">
    <name type="scientific">Ramazzottius varieornatus</name>
    <name type="common">Water bear</name>
    <name type="synonym">Tardigrade</name>
    <dbReference type="NCBI Taxonomy" id="947166"/>
    <lineage>
        <taxon>Eukaryota</taxon>
        <taxon>Metazoa</taxon>
        <taxon>Ecdysozoa</taxon>
        <taxon>Tardigrada</taxon>
        <taxon>Eutardigrada</taxon>
        <taxon>Parachela</taxon>
        <taxon>Hypsibioidea</taxon>
        <taxon>Ramazzottiidae</taxon>
        <taxon>Ramazzottius</taxon>
    </lineage>
</organism>
<proteinExistence type="predicted"/>
<dbReference type="Gene3D" id="1.25.40.20">
    <property type="entry name" value="Ankyrin repeat-containing domain"/>
    <property type="match status" value="1"/>
</dbReference>